<organism evidence="7 8">
    <name type="scientific">Dekkera bruxellensis</name>
    <name type="common">Brettanomyces custersii</name>
    <dbReference type="NCBI Taxonomy" id="5007"/>
    <lineage>
        <taxon>Eukaryota</taxon>
        <taxon>Fungi</taxon>
        <taxon>Dikarya</taxon>
        <taxon>Ascomycota</taxon>
        <taxon>Saccharomycotina</taxon>
        <taxon>Pichiomycetes</taxon>
        <taxon>Pichiales</taxon>
        <taxon>Pichiaceae</taxon>
        <taxon>Brettanomyces</taxon>
    </lineage>
</organism>
<dbReference type="EMBL" id="CABFWN010000002">
    <property type="protein sequence ID" value="VUG17483.1"/>
    <property type="molecule type" value="Genomic_DNA"/>
</dbReference>
<reference evidence="7 8" key="1">
    <citation type="submission" date="2019-07" db="EMBL/GenBank/DDBJ databases">
        <authorList>
            <person name="Friedrich A."/>
            <person name="Schacherer J."/>
        </authorList>
    </citation>
    <scope>NUCLEOTIDE SEQUENCE [LARGE SCALE GENOMIC DNA]</scope>
</reference>
<evidence type="ECO:0000256" key="3">
    <source>
        <dbReference type="ARBA" id="ARBA00022989"/>
    </source>
</evidence>
<feature type="transmembrane region" description="Helical" evidence="6">
    <location>
        <begin position="38"/>
        <end position="60"/>
    </location>
</feature>
<dbReference type="OMA" id="VMAFMED"/>
<evidence type="ECO:0000313" key="8">
    <source>
        <dbReference type="Proteomes" id="UP000478008"/>
    </source>
</evidence>
<dbReference type="AlphaFoldDB" id="A0A3F2Y6B4"/>
<keyword evidence="5" id="KW-0968">Cytoplasmic vesicle</keyword>
<dbReference type="Pfam" id="PF09446">
    <property type="entry name" value="VMA21"/>
    <property type="match status" value="1"/>
</dbReference>
<gene>
    <name evidence="7" type="primary">VMA21</name>
    <name evidence="7" type="ORF">DEBR0S2_08460G</name>
</gene>
<evidence type="ECO:0000256" key="5">
    <source>
        <dbReference type="ARBA" id="ARBA00023329"/>
    </source>
</evidence>
<keyword evidence="1 6" id="KW-0812">Transmembrane</keyword>
<dbReference type="STRING" id="5007.A0A3F2Y6B4"/>
<evidence type="ECO:0000256" key="2">
    <source>
        <dbReference type="ARBA" id="ARBA00022824"/>
    </source>
</evidence>
<dbReference type="GO" id="GO:0070072">
    <property type="term" value="P:vacuolar proton-transporting V-type ATPase complex assembly"/>
    <property type="evidence" value="ECO:0007669"/>
    <property type="project" value="InterPro"/>
</dbReference>
<feature type="transmembrane region" description="Helical" evidence="6">
    <location>
        <begin position="12"/>
        <end position="32"/>
    </location>
</feature>
<protein>
    <submittedName>
        <fullName evidence="7">DEBR0S2_08460g1_1</fullName>
    </submittedName>
</protein>
<accession>A0A3F2Y6B4</accession>
<proteinExistence type="predicted"/>
<dbReference type="GO" id="GO:0031410">
    <property type="term" value="C:cytoplasmic vesicle"/>
    <property type="evidence" value="ECO:0007669"/>
    <property type="project" value="UniProtKB-KW"/>
</dbReference>
<evidence type="ECO:0000256" key="6">
    <source>
        <dbReference type="SAM" id="Phobius"/>
    </source>
</evidence>
<keyword evidence="2" id="KW-0256">Endoplasmic reticulum</keyword>
<keyword evidence="3 6" id="KW-1133">Transmembrane helix</keyword>
<name>A0A3F2Y6B4_DEKBR</name>
<dbReference type="Proteomes" id="UP000478008">
    <property type="component" value="Unassembled WGS sequence"/>
</dbReference>
<sequence>MVDIPAPVVKKLLLFTALMVSAPLIVFFATRSLTDNDIVSGGAAAFVANVVMMLYVYIAFNEDVSPSYSSKEVEKKKEQ</sequence>
<keyword evidence="8" id="KW-1185">Reference proteome</keyword>
<evidence type="ECO:0000256" key="4">
    <source>
        <dbReference type="ARBA" id="ARBA00023136"/>
    </source>
</evidence>
<dbReference type="InterPro" id="IPR019013">
    <property type="entry name" value="Vma21"/>
</dbReference>
<evidence type="ECO:0000256" key="1">
    <source>
        <dbReference type="ARBA" id="ARBA00022692"/>
    </source>
</evidence>
<keyword evidence="4 6" id="KW-0472">Membrane</keyword>
<evidence type="ECO:0000313" key="7">
    <source>
        <dbReference type="EMBL" id="VUG17483.1"/>
    </source>
</evidence>